<dbReference type="EC" id="1.-.-.-" evidence="6"/>
<reference evidence="6 7" key="1">
    <citation type="submission" date="2019-09" db="EMBL/GenBank/DDBJ databases">
        <title>Report of infection by Mycobacterium simiae a patient suffering from pulmonary tuberculosis.</title>
        <authorList>
            <person name="Mohanty P.S."/>
            <person name="Bansal A.K."/>
            <person name="Singh H."/>
            <person name="Sharma S."/>
            <person name="Patil S.A."/>
            <person name="Upadhaya P."/>
            <person name="Singh P.K."/>
            <person name="Kumar D."/>
            <person name="Kumar S."/>
            <person name="Singh R.K."/>
            <person name="Chaudhary B."/>
        </authorList>
    </citation>
    <scope>NUCLEOTIDE SEQUENCE [LARGE SCALE GENOMIC DNA]</scope>
    <source>
        <strain evidence="6 7">JAL-560-SIM</strain>
    </source>
</reference>
<dbReference type="InterPro" id="IPR011251">
    <property type="entry name" value="Luciferase-like_dom"/>
</dbReference>
<dbReference type="SUPFAM" id="SSF51679">
    <property type="entry name" value="Bacterial luciferase-like"/>
    <property type="match status" value="1"/>
</dbReference>
<dbReference type="PANTHER" id="PTHR42847:SF4">
    <property type="entry name" value="ALKANESULFONATE MONOOXYGENASE-RELATED"/>
    <property type="match status" value="1"/>
</dbReference>
<dbReference type="NCBIfam" id="TIGR03619">
    <property type="entry name" value="F420_Rv2161c"/>
    <property type="match status" value="1"/>
</dbReference>
<dbReference type="RefSeq" id="WP_149654229.1">
    <property type="nucleotide sequence ID" value="NZ_VTZN01000065.1"/>
</dbReference>
<name>A0A5B1BQ69_MYCSI</name>
<keyword evidence="2" id="KW-0288">FMN</keyword>
<evidence type="ECO:0000256" key="4">
    <source>
        <dbReference type="ARBA" id="ARBA00023033"/>
    </source>
</evidence>
<dbReference type="GO" id="GO:0008726">
    <property type="term" value="F:alkanesulfonate monooxygenase activity"/>
    <property type="evidence" value="ECO:0007669"/>
    <property type="project" value="TreeGrafter"/>
</dbReference>
<dbReference type="Pfam" id="PF00296">
    <property type="entry name" value="Bac_luciferase"/>
    <property type="match status" value="1"/>
</dbReference>
<evidence type="ECO:0000313" key="6">
    <source>
        <dbReference type="EMBL" id="KAA1249945.1"/>
    </source>
</evidence>
<dbReference type="GO" id="GO:0046306">
    <property type="term" value="P:alkanesulfonate catabolic process"/>
    <property type="evidence" value="ECO:0007669"/>
    <property type="project" value="TreeGrafter"/>
</dbReference>
<protein>
    <submittedName>
        <fullName evidence="6">TIGR03619 family F420-dependent LLM class oxidoreductase</fullName>
        <ecNumber evidence="6">1.-.-.-</ecNumber>
    </submittedName>
</protein>
<keyword evidence="3 6" id="KW-0560">Oxidoreductase</keyword>
<dbReference type="InterPro" id="IPR019921">
    <property type="entry name" value="Lucif-like_OxRdtase_Rv2161c"/>
</dbReference>
<keyword evidence="7" id="KW-1185">Reference proteome</keyword>
<organism evidence="6 7">
    <name type="scientific">Mycobacterium simiae</name>
    <name type="common">Mycobacterium habana</name>
    <dbReference type="NCBI Taxonomy" id="1784"/>
    <lineage>
        <taxon>Bacteria</taxon>
        <taxon>Bacillati</taxon>
        <taxon>Actinomycetota</taxon>
        <taxon>Actinomycetes</taxon>
        <taxon>Mycobacteriales</taxon>
        <taxon>Mycobacteriaceae</taxon>
        <taxon>Mycobacterium</taxon>
        <taxon>Mycobacterium simiae complex</taxon>
    </lineage>
</organism>
<feature type="domain" description="Luciferase-like" evidence="5">
    <location>
        <begin position="15"/>
        <end position="243"/>
    </location>
</feature>
<dbReference type="AlphaFoldDB" id="A0A5B1BQ69"/>
<dbReference type="OrthoDB" id="4074025at2"/>
<proteinExistence type="predicted"/>
<sequence>MLFGLNGLHRGGSVEPEMLACRARAAEQAGIESLWIGDHTVVPVPPGGPPPESRLEAVVALSFLASITDRVRLAFGVLVLPQRHPVVLAKQLSTLDFLSAGRLIVGVGVGYVEAELRALGVELSQRAARMDEYLDVLRTLWDERSLRFDGPTVRFADMAQRPLPAQRPRPPIVIGAQSPAAFPRVVQAADGWYGWELTVAQTANALVALREAARRYERPAELGELEVTITPPGAVDRDSVARYSDLGVDRLVLKPPMMDGSAMDELIDYVASTLV</sequence>
<evidence type="ECO:0000256" key="2">
    <source>
        <dbReference type="ARBA" id="ARBA00022643"/>
    </source>
</evidence>
<keyword evidence="1" id="KW-0285">Flavoprotein</keyword>
<evidence type="ECO:0000256" key="1">
    <source>
        <dbReference type="ARBA" id="ARBA00022630"/>
    </source>
</evidence>
<dbReference type="InterPro" id="IPR036661">
    <property type="entry name" value="Luciferase-like_sf"/>
</dbReference>
<dbReference type="Proteomes" id="UP000324701">
    <property type="component" value="Unassembled WGS sequence"/>
</dbReference>
<comment type="caution">
    <text evidence="6">The sequence shown here is derived from an EMBL/GenBank/DDBJ whole genome shotgun (WGS) entry which is preliminary data.</text>
</comment>
<evidence type="ECO:0000256" key="3">
    <source>
        <dbReference type="ARBA" id="ARBA00023002"/>
    </source>
</evidence>
<dbReference type="PANTHER" id="PTHR42847">
    <property type="entry name" value="ALKANESULFONATE MONOOXYGENASE"/>
    <property type="match status" value="1"/>
</dbReference>
<keyword evidence="4" id="KW-0503">Monooxygenase</keyword>
<dbReference type="EMBL" id="VTZN01000065">
    <property type="protein sequence ID" value="KAA1249945.1"/>
    <property type="molecule type" value="Genomic_DNA"/>
</dbReference>
<gene>
    <name evidence="6" type="ORF">F0Q45_12345</name>
</gene>
<dbReference type="Gene3D" id="3.20.20.30">
    <property type="entry name" value="Luciferase-like domain"/>
    <property type="match status" value="1"/>
</dbReference>
<dbReference type="InterPro" id="IPR050172">
    <property type="entry name" value="SsuD_RutA_monooxygenase"/>
</dbReference>
<evidence type="ECO:0000313" key="7">
    <source>
        <dbReference type="Proteomes" id="UP000324701"/>
    </source>
</evidence>
<evidence type="ECO:0000259" key="5">
    <source>
        <dbReference type="Pfam" id="PF00296"/>
    </source>
</evidence>
<accession>A0A5B1BQ69</accession>